<name>A0A915B4U9_PARUN</name>
<evidence type="ECO:0000259" key="2">
    <source>
        <dbReference type="Pfam" id="PF24467"/>
    </source>
</evidence>
<reference evidence="4" key="1">
    <citation type="submission" date="2022-11" db="UniProtKB">
        <authorList>
            <consortium name="WormBaseParasite"/>
        </authorList>
    </citation>
    <scope>IDENTIFICATION</scope>
</reference>
<dbReference type="Proteomes" id="UP000887569">
    <property type="component" value="Unplaced"/>
</dbReference>
<evidence type="ECO:0000313" key="3">
    <source>
        <dbReference type="Proteomes" id="UP000887569"/>
    </source>
</evidence>
<dbReference type="PANTHER" id="PTHR34098:SF1">
    <property type="entry name" value="F-BOX ONLY PROTEIN 47"/>
    <property type="match status" value="1"/>
</dbReference>
<proteinExistence type="predicted"/>
<feature type="domain" description="FBXO47 ARM repeats region" evidence="2">
    <location>
        <begin position="262"/>
        <end position="522"/>
    </location>
</feature>
<evidence type="ECO:0000256" key="1">
    <source>
        <dbReference type="SAM" id="MobiDB-lite"/>
    </source>
</evidence>
<evidence type="ECO:0000313" key="4">
    <source>
        <dbReference type="WBParaSite" id="PgR026_g096_t04"/>
    </source>
</evidence>
<dbReference type="PANTHER" id="PTHR34098">
    <property type="entry name" value="F-BOX ONLY PROTEIN 47"/>
    <property type="match status" value="1"/>
</dbReference>
<keyword evidence="3" id="KW-1185">Reference proteome</keyword>
<feature type="region of interest" description="Disordered" evidence="1">
    <location>
        <begin position="68"/>
        <end position="89"/>
    </location>
</feature>
<feature type="compositionally biased region" description="Basic and acidic residues" evidence="1">
    <location>
        <begin position="75"/>
        <end position="85"/>
    </location>
</feature>
<dbReference type="InterPro" id="IPR056622">
    <property type="entry name" value="ARM_FBXO47"/>
</dbReference>
<dbReference type="Pfam" id="PF24467">
    <property type="entry name" value="ARM_FBXO47"/>
    <property type="match status" value="1"/>
</dbReference>
<dbReference type="WBParaSite" id="PgR026_g096_t04">
    <property type="protein sequence ID" value="PgR026_g096_t04"/>
    <property type="gene ID" value="PgR026_g096"/>
</dbReference>
<organism evidence="3 4">
    <name type="scientific">Parascaris univalens</name>
    <name type="common">Nematode worm</name>
    <dbReference type="NCBI Taxonomy" id="6257"/>
    <lineage>
        <taxon>Eukaryota</taxon>
        <taxon>Metazoa</taxon>
        <taxon>Ecdysozoa</taxon>
        <taxon>Nematoda</taxon>
        <taxon>Chromadorea</taxon>
        <taxon>Rhabditida</taxon>
        <taxon>Spirurina</taxon>
        <taxon>Ascaridomorpha</taxon>
        <taxon>Ascaridoidea</taxon>
        <taxon>Ascarididae</taxon>
        <taxon>Parascaris</taxon>
    </lineage>
</organism>
<feature type="region of interest" description="Disordered" evidence="1">
    <location>
        <begin position="1"/>
        <end position="23"/>
    </location>
</feature>
<dbReference type="AlphaFoldDB" id="A0A915B4U9"/>
<feature type="compositionally biased region" description="Low complexity" evidence="1">
    <location>
        <begin position="7"/>
        <end position="23"/>
    </location>
</feature>
<dbReference type="InterPro" id="IPR038946">
    <property type="entry name" value="FBXO47"/>
</dbReference>
<protein>
    <submittedName>
        <fullName evidence="4">F-box domain-containing protein</fullName>
    </submittedName>
</protein>
<sequence length="525" mass="60803">SMYRIMNYQHSGSSSSSNSHHYNLRSRNSNIVTNNRQSTRVSYAINHIVESTKITDYFVVRKRRSISSDEESDMETSKKRVKNEADTSNDQVVPEVGYSVNHQSHMSRRCRFAILKNLPENPLGIFATLSPEIFLTIIERIPVARLVSLAETSLEMNSLLRCYATSGTAGKRFVKETAVIRVPLNVQMTNEDPFYAWGMLLKSVTITESASKRIDYFGIFYARYRNRCDEAGWGRCIMAFLKQWDFCECARLLHSLFSTTESGLYRTILETLDEPDGLHPDKEMKIRRRLKNLFLSHQYPDIRDASFWLSAILRTHLNTTKQAKLLYILFGPTRLNDFLQEVIDWRDLCEIPVSTLVSSKQKLGPLSDALLTLLQTKCLGNSEFVYNEADMFNILEELTTYPQPWPFDNFVALLLNRTALIPIALAFRMMHGYVEETGQMFNSMRLLLYRWHLPVVRYLERPMRQTMITLQRFQRVALMRSILMAQFDATAERLDELPGRQQEFLEELQATAVTSPLLRLLGMML</sequence>
<accession>A0A915B4U9</accession>